<dbReference type="InterPro" id="IPR003593">
    <property type="entry name" value="AAA+_ATPase"/>
</dbReference>
<evidence type="ECO:0000256" key="1">
    <source>
        <dbReference type="ARBA" id="ARBA00004202"/>
    </source>
</evidence>
<dbReference type="Pfam" id="PF00005">
    <property type="entry name" value="ABC_tran"/>
    <property type="match status" value="1"/>
</dbReference>
<feature type="domain" description="ABC transporter" evidence="17">
    <location>
        <begin position="3"/>
        <end position="226"/>
    </location>
</feature>
<evidence type="ECO:0000313" key="18">
    <source>
        <dbReference type="EMBL" id="TQQ80985.1"/>
    </source>
</evidence>
<dbReference type="PANTHER" id="PTHR42781">
    <property type="entry name" value="SPERMIDINE/PUTRESCINE IMPORT ATP-BINDING PROTEIN POTA"/>
    <property type="match status" value="1"/>
</dbReference>
<dbReference type="EMBL" id="RKLU01000003">
    <property type="protein sequence ID" value="TQQ80985.1"/>
    <property type="molecule type" value="Genomic_DNA"/>
</dbReference>
<dbReference type="SMART" id="SM00382">
    <property type="entry name" value="AAA"/>
    <property type="match status" value="1"/>
</dbReference>
<comment type="caution">
    <text evidence="18">The sequence shown here is derived from an EMBL/GenBank/DDBJ whole genome shotgun (WGS) entry which is preliminary data.</text>
</comment>
<reference evidence="18" key="1">
    <citation type="submission" date="2019-02" db="EMBL/GenBank/DDBJ databases">
        <title>Halonotius sp. a new haloarchaeum isolated from saline soil.</title>
        <authorList>
            <person name="Duran-Viseras A."/>
            <person name="Sanchez-Porro C."/>
            <person name="Ventosa A."/>
        </authorList>
    </citation>
    <scope>NUCLEOTIDE SEQUENCE</scope>
    <source>
        <strain evidence="18">F15B</strain>
    </source>
</reference>
<evidence type="ECO:0000256" key="14">
    <source>
        <dbReference type="ARBA" id="ARBA00041133"/>
    </source>
</evidence>
<comment type="subunit">
    <text evidence="12">The complex is composed of two ATP-binding proteins (WtpC), two transmembrane proteins (WtpB) and a solute-binding protein (WtpA).</text>
</comment>
<evidence type="ECO:0000313" key="19">
    <source>
        <dbReference type="Proteomes" id="UP000705823"/>
    </source>
</evidence>
<dbReference type="FunFam" id="3.40.50.300:FF:000425">
    <property type="entry name" value="Probable ABC transporter, ATP-binding subunit"/>
    <property type="match status" value="1"/>
</dbReference>
<comment type="subcellular location">
    <subcellularLocation>
        <location evidence="1">Cell membrane</location>
        <topology evidence="1">Peripheral membrane protein</topology>
    </subcellularLocation>
</comment>
<evidence type="ECO:0000256" key="6">
    <source>
        <dbReference type="ARBA" id="ARBA00022741"/>
    </source>
</evidence>
<keyword evidence="2" id="KW-0813">Transport</keyword>
<comment type="function">
    <text evidence="16">Part of the ABC transporter complex WtpABC involved in molybdate/tungstate import. Responsible for energy coupling to the transport system.</text>
</comment>
<dbReference type="InterPro" id="IPR003439">
    <property type="entry name" value="ABC_transporter-like_ATP-bd"/>
</dbReference>
<name>A0A8J8P9B1_9EURY</name>
<evidence type="ECO:0000256" key="9">
    <source>
        <dbReference type="ARBA" id="ARBA00023065"/>
    </source>
</evidence>
<dbReference type="EC" id="7.3.2.6" evidence="13"/>
<dbReference type="GO" id="GO:1901238">
    <property type="term" value="F:ABC-type tungstate transporter activity"/>
    <property type="evidence" value="ECO:0007669"/>
    <property type="project" value="UniProtKB-EC"/>
</dbReference>
<evidence type="ECO:0000256" key="15">
    <source>
        <dbReference type="ARBA" id="ARBA00047936"/>
    </source>
</evidence>
<keyword evidence="4" id="KW-0410">Iron transport</keyword>
<keyword evidence="6" id="KW-0547">Nucleotide-binding</keyword>
<dbReference type="PROSITE" id="PS50893">
    <property type="entry name" value="ABC_TRANSPORTER_2"/>
    <property type="match status" value="1"/>
</dbReference>
<comment type="similarity">
    <text evidence="11">Belongs to the ABC transporter superfamily. Sulfate/tungstate importer (TC 3.A.1.6) family.</text>
</comment>
<dbReference type="InterPro" id="IPR013611">
    <property type="entry name" value="Transp-assoc_OB_typ2"/>
</dbReference>
<evidence type="ECO:0000256" key="16">
    <source>
        <dbReference type="ARBA" id="ARBA00057369"/>
    </source>
</evidence>
<dbReference type="AlphaFoldDB" id="A0A8J8P9B1"/>
<evidence type="ECO:0000256" key="10">
    <source>
        <dbReference type="ARBA" id="ARBA00023136"/>
    </source>
</evidence>
<protein>
    <recommendedName>
        <fullName evidence="14">Molybdate/tungstate import ATP-binding protein WtpC</fullName>
        <ecNumber evidence="13">7.3.2.6</ecNumber>
    </recommendedName>
</protein>
<gene>
    <name evidence="18" type="ORF">EGH24_07460</name>
</gene>
<evidence type="ECO:0000256" key="13">
    <source>
        <dbReference type="ARBA" id="ARBA00039025"/>
    </source>
</evidence>
<dbReference type="CDD" id="cd03259">
    <property type="entry name" value="ABC_Carb_Solutes_like"/>
    <property type="match status" value="1"/>
</dbReference>
<dbReference type="GO" id="GO:0043190">
    <property type="term" value="C:ATP-binding cassette (ABC) transporter complex"/>
    <property type="evidence" value="ECO:0007669"/>
    <property type="project" value="InterPro"/>
</dbReference>
<evidence type="ECO:0000256" key="4">
    <source>
        <dbReference type="ARBA" id="ARBA00022496"/>
    </source>
</evidence>
<dbReference type="PROSITE" id="PS00211">
    <property type="entry name" value="ABC_TRANSPORTER_1"/>
    <property type="match status" value="1"/>
</dbReference>
<dbReference type="Pfam" id="PF08402">
    <property type="entry name" value="TOBE_2"/>
    <property type="match status" value="1"/>
</dbReference>
<dbReference type="PRINTS" id="PR00364">
    <property type="entry name" value="DISEASERSIST"/>
</dbReference>
<dbReference type="InterPro" id="IPR015853">
    <property type="entry name" value="ABC_transpr_FbpC"/>
</dbReference>
<dbReference type="GO" id="GO:0005524">
    <property type="term" value="F:ATP binding"/>
    <property type="evidence" value="ECO:0007669"/>
    <property type="project" value="UniProtKB-KW"/>
</dbReference>
<dbReference type="RefSeq" id="WP_142979547.1">
    <property type="nucleotide sequence ID" value="NZ_RKLU01000003.1"/>
</dbReference>
<keyword evidence="3" id="KW-1003">Cell membrane</keyword>
<keyword evidence="5" id="KW-0500">Molybdenum</keyword>
<accession>A0A8J8P9B1</accession>
<organism evidence="18 19">
    <name type="scientific">Halonotius terrestris</name>
    <dbReference type="NCBI Taxonomy" id="2487750"/>
    <lineage>
        <taxon>Archaea</taxon>
        <taxon>Methanobacteriati</taxon>
        <taxon>Methanobacteriota</taxon>
        <taxon>Stenosarchaea group</taxon>
        <taxon>Halobacteria</taxon>
        <taxon>Halobacteriales</taxon>
        <taxon>Haloferacaceae</taxon>
        <taxon>Halonotius</taxon>
    </lineage>
</organism>
<evidence type="ECO:0000259" key="17">
    <source>
        <dbReference type="PROSITE" id="PS50893"/>
    </source>
</evidence>
<dbReference type="Gene3D" id="3.40.50.300">
    <property type="entry name" value="P-loop containing nucleotide triphosphate hydrolases"/>
    <property type="match status" value="1"/>
</dbReference>
<dbReference type="InterPro" id="IPR017871">
    <property type="entry name" value="ABC_transporter-like_CS"/>
</dbReference>
<dbReference type="Proteomes" id="UP000705823">
    <property type="component" value="Unassembled WGS sequence"/>
</dbReference>
<proteinExistence type="inferred from homology"/>
<dbReference type="InterPro" id="IPR008995">
    <property type="entry name" value="Mo/tungstate-bd_C_term_dom"/>
</dbReference>
<dbReference type="InterPro" id="IPR050093">
    <property type="entry name" value="ABC_SmlMolc_Importer"/>
</dbReference>
<evidence type="ECO:0000256" key="3">
    <source>
        <dbReference type="ARBA" id="ARBA00022475"/>
    </source>
</evidence>
<dbReference type="GO" id="GO:0016887">
    <property type="term" value="F:ATP hydrolysis activity"/>
    <property type="evidence" value="ECO:0007669"/>
    <property type="project" value="InterPro"/>
</dbReference>
<comment type="catalytic activity">
    <reaction evidence="15">
        <text>tungstate(in) + ATP + H2O = tungstate(out) + ADP + phosphate + H(+)</text>
        <dbReference type="Rhea" id="RHEA:35027"/>
        <dbReference type="ChEBI" id="CHEBI:15377"/>
        <dbReference type="ChEBI" id="CHEBI:15378"/>
        <dbReference type="ChEBI" id="CHEBI:30616"/>
        <dbReference type="ChEBI" id="CHEBI:43474"/>
        <dbReference type="ChEBI" id="CHEBI:46502"/>
        <dbReference type="ChEBI" id="CHEBI:456216"/>
        <dbReference type="EC" id="7.3.2.6"/>
    </reaction>
</comment>
<dbReference type="InterPro" id="IPR027417">
    <property type="entry name" value="P-loop_NTPase"/>
</dbReference>
<dbReference type="SUPFAM" id="SSF50331">
    <property type="entry name" value="MOP-like"/>
    <property type="match status" value="1"/>
</dbReference>
<keyword evidence="10" id="KW-0472">Membrane</keyword>
<keyword evidence="19" id="KW-1185">Reference proteome</keyword>
<keyword evidence="7 18" id="KW-0067">ATP-binding</keyword>
<dbReference type="OrthoDB" id="18368at2157"/>
<dbReference type="PANTHER" id="PTHR42781:SF4">
    <property type="entry name" value="SPERMIDINE_PUTRESCINE IMPORT ATP-BINDING PROTEIN POTA"/>
    <property type="match status" value="1"/>
</dbReference>
<evidence type="ECO:0000256" key="11">
    <source>
        <dbReference type="ARBA" id="ARBA00038307"/>
    </source>
</evidence>
<evidence type="ECO:0000256" key="5">
    <source>
        <dbReference type="ARBA" id="ARBA00022505"/>
    </source>
</evidence>
<evidence type="ECO:0000256" key="12">
    <source>
        <dbReference type="ARBA" id="ARBA00038781"/>
    </source>
</evidence>
<dbReference type="GO" id="GO:0015408">
    <property type="term" value="F:ABC-type ferric iron transporter activity"/>
    <property type="evidence" value="ECO:0007669"/>
    <property type="project" value="InterPro"/>
</dbReference>
<evidence type="ECO:0000256" key="7">
    <source>
        <dbReference type="ARBA" id="ARBA00022840"/>
    </source>
</evidence>
<evidence type="ECO:0000256" key="8">
    <source>
        <dbReference type="ARBA" id="ARBA00023004"/>
    </source>
</evidence>
<keyword evidence="9" id="KW-0406">Ion transport</keyword>
<evidence type="ECO:0000256" key="2">
    <source>
        <dbReference type="ARBA" id="ARBA00022448"/>
    </source>
</evidence>
<dbReference type="SUPFAM" id="SSF52540">
    <property type="entry name" value="P-loop containing nucleoside triphosphate hydrolases"/>
    <property type="match status" value="1"/>
</dbReference>
<keyword evidence="8" id="KW-0408">Iron</keyword>
<sequence length="347" mass="37065">MMLDIDGLSHRYGTEQAVDDVSFGLADGEIVGLLGPSGCGKTTIVQAIAGHLRPTEGRIRLRGTDVTAKPPESRGVAVVFQQSTLFDHMTVAENIAYGLADDADPVADYLDLVSLTNQQAAYPAELSGGQQRRAELARALATDPDVLLLDEPLSALDRALRTEIRAEIDRIQRETGVTTLFVTHDQSDAMALADRLVVMQNGAVAGVGEPRTLYESPPTPFVADFLGRSTTLQATVAAQQPLTLSVADSRLVFDGRTAEFPTGTPVTCYLRPEALTLEPQPDTSSLPCEVVRVVDVGRHYDVTVALETGEELLVEQSTQSAVGTATRVSIPARTVSLFAPDETAPPE</sequence>